<reference evidence="2" key="1">
    <citation type="submission" date="2023-06" db="EMBL/GenBank/DDBJ databases">
        <authorList>
            <person name="Delattre M."/>
        </authorList>
    </citation>
    <scope>NUCLEOTIDE SEQUENCE</scope>
    <source>
        <strain evidence="2">AF72</strain>
    </source>
</reference>
<accession>A0AA36FRD5</accession>
<dbReference type="AlphaFoldDB" id="A0AA36FRD5"/>
<protein>
    <submittedName>
        <fullName evidence="2">Uncharacterized protein</fullName>
    </submittedName>
</protein>
<sequence length="235" mass="26129">MVLGDIPEGRGKKRKKEGEIKHEPAENGDRDGSPTSSSHHGHDGGQMNGEHGENGTPTQNGHGEGANPEEPSLTQPQSHVEEVYDEYDYKMWVEFAEEEKVEGDPEQCWPQRDRLWFYNFLILTVDLYSDNSTFTTDSNTSYSSNLTVSSDSTPLPPSPDKSESEARIPAWLDESSTGPPTPDESGHELVRNQFMPREQRLSQFAVYLAACAPEATAYGTCVSSNAERIKKDTYV</sequence>
<dbReference type="Proteomes" id="UP001177023">
    <property type="component" value="Unassembled WGS sequence"/>
</dbReference>
<name>A0AA36FRD5_9BILA</name>
<comment type="caution">
    <text evidence="2">The sequence shown here is derived from an EMBL/GenBank/DDBJ whole genome shotgun (WGS) entry which is preliminary data.</text>
</comment>
<evidence type="ECO:0000313" key="3">
    <source>
        <dbReference type="Proteomes" id="UP001177023"/>
    </source>
</evidence>
<evidence type="ECO:0000313" key="2">
    <source>
        <dbReference type="EMBL" id="CAJ0564082.1"/>
    </source>
</evidence>
<organism evidence="2 3">
    <name type="scientific">Mesorhabditis spiculigera</name>
    <dbReference type="NCBI Taxonomy" id="96644"/>
    <lineage>
        <taxon>Eukaryota</taxon>
        <taxon>Metazoa</taxon>
        <taxon>Ecdysozoa</taxon>
        <taxon>Nematoda</taxon>
        <taxon>Chromadorea</taxon>
        <taxon>Rhabditida</taxon>
        <taxon>Rhabditina</taxon>
        <taxon>Rhabditomorpha</taxon>
        <taxon>Rhabditoidea</taxon>
        <taxon>Rhabditidae</taxon>
        <taxon>Mesorhabditinae</taxon>
        <taxon>Mesorhabditis</taxon>
    </lineage>
</organism>
<proteinExistence type="predicted"/>
<feature type="region of interest" description="Disordered" evidence="1">
    <location>
        <begin position="135"/>
        <end position="166"/>
    </location>
</feature>
<gene>
    <name evidence="2" type="ORF">MSPICULIGERA_LOCUS2778</name>
</gene>
<evidence type="ECO:0000256" key="1">
    <source>
        <dbReference type="SAM" id="MobiDB-lite"/>
    </source>
</evidence>
<feature type="region of interest" description="Disordered" evidence="1">
    <location>
        <begin position="1"/>
        <end position="82"/>
    </location>
</feature>
<keyword evidence="3" id="KW-1185">Reference proteome</keyword>
<feature type="compositionally biased region" description="Basic and acidic residues" evidence="1">
    <location>
        <begin position="16"/>
        <end position="32"/>
    </location>
</feature>
<dbReference type="EMBL" id="CATQJA010000795">
    <property type="protein sequence ID" value="CAJ0564082.1"/>
    <property type="molecule type" value="Genomic_DNA"/>
</dbReference>
<feature type="non-terminal residue" evidence="2">
    <location>
        <position position="1"/>
    </location>
</feature>
<feature type="compositionally biased region" description="Low complexity" evidence="1">
    <location>
        <begin position="135"/>
        <end position="153"/>
    </location>
</feature>